<evidence type="ECO:0000313" key="5">
    <source>
        <dbReference type="Proteomes" id="UP001301769"/>
    </source>
</evidence>
<feature type="domain" description="Fido" evidence="3">
    <location>
        <begin position="141"/>
        <end position="303"/>
    </location>
</feature>
<dbReference type="InterPro" id="IPR040198">
    <property type="entry name" value="Fido_containing"/>
</dbReference>
<evidence type="ECO:0000256" key="1">
    <source>
        <dbReference type="PIRSR" id="PIRSR640198-1"/>
    </source>
</evidence>
<dbReference type="Gene3D" id="1.10.3290.10">
    <property type="entry name" value="Fido-like domain"/>
    <property type="match status" value="1"/>
</dbReference>
<dbReference type="InterPro" id="IPR036597">
    <property type="entry name" value="Fido-like_dom_sf"/>
</dbReference>
<accession>A0AAN6YL06</accession>
<proteinExistence type="predicted"/>
<dbReference type="PANTHER" id="PTHR13504:SF38">
    <property type="entry name" value="FIDO DOMAIN-CONTAINING PROTEIN"/>
    <property type="match status" value="1"/>
</dbReference>
<dbReference type="PROSITE" id="PS51459">
    <property type="entry name" value="FIDO"/>
    <property type="match status" value="1"/>
</dbReference>
<comment type="caution">
    <text evidence="4">The sequence shown here is derived from an EMBL/GenBank/DDBJ whole genome shotgun (WGS) entry which is preliminary data.</text>
</comment>
<gene>
    <name evidence="4" type="ORF">QBC37DRAFT_465522</name>
</gene>
<feature type="binding site" evidence="2">
    <location>
        <begin position="244"/>
        <end position="251"/>
    </location>
    <ligand>
        <name>ATP</name>
        <dbReference type="ChEBI" id="CHEBI:30616"/>
    </ligand>
</feature>
<evidence type="ECO:0000256" key="2">
    <source>
        <dbReference type="PIRSR" id="PIRSR640198-2"/>
    </source>
</evidence>
<dbReference type="EMBL" id="MU858052">
    <property type="protein sequence ID" value="KAK4218627.1"/>
    <property type="molecule type" value="Genomic_DNA"/>
</dbReference>
<dbReference type="Proteomes" id="UP001301769">
    <property type="component" value="Unassembled WGS sequence"/>
</dbReference>
<keyword evidence="2" id="KW-0067">ATP-binding</keyword>
<dbReference type="GO" id="GO:0005524">
    <property type="term" value="F:ATP binding"/>
    <property type="evidence" value="ECO:0007669"/>
    <property type="project" value="UniProtKB-KW"/>
</dbReference>
<organism evidence="4 5">
    <name type="scientific">Rhypophila decipiens</name>
    <dbReference type="NCBI Taxonomy" id="261697"/>
    <lineage>
        <taxon>Eukaryota</taxon>
        <taxon>Fungi</taxon>
        <taxon>Dikarya</taxon>
        <taxon>Ascomycota</taxon>
        <taxon>Pezizomycotina</taxon>
        <taxon>Sordariomycetes</taxon>
        <taxon>Sordariomycetidae</taxon>
        <taxon>Sordariales</taxon>
        <taxon>Naviculisporaceae</taxon>
        <taxon>Rhypophila</taxon>
    </lineage>
</organism>
<reference evidence="4" key="1">
    <citation type="journal article" date="2023" name="Mol. Phylogenet. Evol.">
        <title>Genome-scale phylogeny and comparative genomics of the fungal order Sordariales.</title>
        <authorList>
            <person name="Hensen N."/>
            <person name="Bonometti L."/>
            <person name="Westerberg I."/>
            <person name="Brannstrom I.O."/>
            <person name="Guillou S."/>
            <person name="Cros-Aarteil S."/>
            <person name="Calhoun S."/>
            <person name="Haridas S."/>
            <person name="Kuo A."/>
            <person name="Mondo S."/>
            <person name="Pangilinan J."/>
            <person name="Riley R."/>
            <person name="LaButti K."/>
            <person name="Andreopoulos B."/>
            <person name="Lipzen A."/>
            <person name="Chen C."/>
            <person name="Yan M."/>
            <person name="Daum C."/>
            <person name="Ng V."/>
            <person name="Clum A."/>
            <person name="Steindorff A."/>
            <person name="Ohm R.A."/>
            <person name="Martin F."/>
            <person name="Silar P."/>
            <person name="Natvig D.O."/>
            <person name="Lalanne C."/>
            <person name="Gautier V."/>
            <person name="Ament-Velasquez S.L."/>
            <person name="Kruys A."/>
            <person name="Hutchinson M.I."/>
            <person name="Powell A.J."/>
            <person name="Barry K."/>
            <person name="Miller A.N."/>
            <person name="Grigoriev I.V."/>
            <person name="Debuchy R."/>
            <person name="Gladieux P."/>
            <person name="Hiltunen Thoren M."/>
            <person name="Johannesson H."/>
        </authorList>
    </citation>
    <scope>NUCLEOTIDE SEQUENCE</scope>
    <source>
        <strain evidence="4">PSN293</strain>
    </source>
</reference>
<feature type="active site" evidence="1">
    <location>
        <position position="240"/>
    </location>
</feature>
<dbReference type="PANTHER" id="PTHR13504">
    <property type="entry name" value="FIDO DOMAIN-CONTAINING PROTEIN DDB_G0283145"/>
    <property type="match status" value="1"/>
</dbReference>
<evidence type="ECO:0000259" key="3">
    <source>
        <dbReference type="PROSITE" id="PS51459"/>
    </source>
</evidence>
<reference evidence="4" key="2">
    <citation type="submission" date="2023-05" db="EMBL/GenBank/DDBJ databases">
        <authorList>
            <consortium name="Lawrence Berkeley National Laboratory"/>
            <person name="Steindorff A."/>
            <person name="Hensen N."/>
            <person name="Bonometti L."/>
            <person name="Westerberg I."/>
            <person name="Brannstrom I.O."/>
            <person name="Guillou S."/>
            <person name="Cros-Aarteil S."/>
            <person name="Calhoun S."/>
            <person name="Haridas S."/>
            <person name="Kuo A."/>
            <person name="Mondo S."/>
            <person name="Pangilinan J."/>
            <person name="Riley R."/>
            <person name="Labutti K."/>
            <person name="Andreopoulos B."/>
            <person name="Lipzen A."/>
            <person name="Chen C."/>
            <person name="Yanf M."/>
            <person name="Daum C."/>
            <person name="Ng V."/>
            <person name="Clum A."/>
            <person name="Ohm R."/>
            <person name="Martin F."/>
            <person name="Silar P."/>
            <person name="Natvig D."/>
            <person name="Lalanne C."/>
            <person name="Gautier V."/>
            <person name="Ament-Velasquez S.L."/>
            <person name="Kruys A."/>
            <person name="Hutchinson M.I."/>
            <person name="Powell A.J."/>
            <person name="Barry K."/>
            <person name="Miller A.N."/>
            <person name="Grigoriev I.V."/>
            <person name="Debuchy R."/>
            <person name="Gladieux P."/>
            <person name="Thoren M.H."/>
            <person name="Johannesson H."/>
        </authorList>
    </citation>
    <scope>NUCLEOTIDE SEQUENCE</scope>
    <source>
        <strain evidence="4">PSN293</strain>
    </source>
</reference>
<sequence length="311" mass="34682">MSYSIPIHPDLEVYRPYREDQDAPENLFQKAMDHITSTASKQSKPLIVADLSNVLTRAIYGSNKIENAGLNKANTTYLCNLVFTGQLPSSNPPIPEQLFINEPTLKSRSEQEIRIAQAEVIQHAKAYQHMLTSFVINKQDLTEELIKSTHKILSTDTPLRHPSSGGLAETSPSEYSGIYRNVVVGAGTTNFSVPRFIPKHMTRMVEAFSSDLQLAAKEKGGHIDPFSLAAKYSLEFVSIHPFQDGNGRMCRIILNAILCRFAGPDMVIPIGEEDDEKVEYLGIKRRASEEMEGHGEYAIFVLERCVRKLGG</sequence>
<dbReference type="SUPFAM" id="SSF140931">
    <property type="entry name" value="Fic-like"/>
    <property type="match status" value="1"/>
</dbReference>
<name>A0AAN6YL06_9PEZI</name>
<keyword evidence="2" id="KW-0547">Nucleotide-binding</keyword>
<dbReference type="AlphaFoldDB" id="A0AAN6YL06"/>
<dbReference type="InterPro" id="IPR003812">
    <property type="entry name" value="Fido"/>
</dbReference>
<dbReference type="Pfam" id="PF02661">
    <property type="entry name" value="Fic"/>
    <property type="match status" value="1"/>
</dbReference>
<evidence type="ECO:0000313" key="4">
    <source>
        <dbReference type="EMBL" id="KAK4218627.1"/>
    </source>
</evidence>
<protein>
    <submittedName>
        <fullName evidence="4">Fido domain-containing protein</fullName>
    </submittedName>
</protein>
<keyword evidence="5" id="KW-1185">Reference proteome</keyword>